<name>A0A2A2F085_9GAMM</name>
<dbReference type="InterPro" id="IPR050469">
    <property type="entry name" value="Diguanylate_Cyclase"/>
</dbReference>
<dbReference type="CDD" id="cd01949">
    <property type="entry name" value="GGDEF"/>
    <property type="match status" value="1"/>
</dbReference>
<dbReference type="SMART" id="SM00267">
    <property type="entry name" value="GGDEF"/>
    <property type="match status" value="1"/>
</dbReference>
<sequence>METGMPPFAEQDSATHSAAPPAGHSQDDTLLVLPDALAKVLGDNRALPSLPASVMQIVALAESPDANLQDFTAAIERDPALTLRILGLANSVFHAYDTPAETCQEAITRLGIDATLSVALGFGLASQQQFRARGLDLSYFWQRALISALTSYTLARQLALPSPGRAFTLGLLQDIGMLALDACLRRGYAALLSSVDDHAALSAAEHKAWGCDHALVGAWLAQRWGLPKQLVSGIANSHLPLDQVLIGQRCVNAAGPLAEAWLDCSAADNHAATDDMPLTDMLRELVPTLGIDEDALIELLCGLQETLPPTAELMHISCPPEFDATRTLLEAKQQLHAHHLKLSQQLLNQRLEIERLRLRQADLTQRVSHDPLTGLFNRAHLEALLEQHFREALDQGNELSLVFIDLDYFKQLNDQHGHRLGDEVLKGFAGLLRELLSHDILGGRYGGEEFVLFLPGAGAEAAMRLAETLQQRMASRTLAVTVDHNAIRVSASMGVVSLVDSDFVNAEDLIQAADQAMYIAKRAGRGRIARYCDGVEEEPQQDSV</sequence>
<evidence type="ECO:0000259" key="5">
    <source>
        <dbReference type="PROSITE" id="PS50887"/>
    </source>
</evidence>
<proteinExistence type="predicted"/>
<dbReference type="Pfam" id="PF08668">
    <property type="entry name" value="HDOD"/>
    <property type="match status" value="1"/>
</dbReference>
<dbReference type="InterPro" id="IPR029787">
    <property type="entry name" value="Nucleotide_cyclase"/>
</dbReference>
<dbReference type="PANTHER" id="PTHR45138">
    <property type="entry name" value="REGULATORY COMPONENTS OF SENSORY TRANSDUCTION SYSTEM"/>
    <property type="match status" value="1"/>
</dbReference>
<dbReference type="InterPro" id="IPR043128">
    <property type="entry name" value="Rev_trsase/Diguanyl_cyclase"/>
</dbReference>
<keyword evidence="8" id="KW-1185">Reference proteome</keyword>
<dbReference type="OrthoDB" id="9803824at2"/>
<evidence type="ECO:0000256" key="3">
    <source>
        <dbReference type="ARBA" id="ARBA00034247"/>
    </source>
</evidence>
<dbReference type="PROSITE" id="PS51833">
    <property type="entry name" value="HDOD"/>
    <property type="match status" value="1"/>
</dbReference>
<dbReference type="GO" id="GO:0052621">
    <property type="term" value="F:diguanylate cyclase activity"/>
    <property type="evidence" value="ECO:0007669"/>
    <property type="project" value="UniProtKB-EC"/>
</dbReference>
<comment type="catalytic activity">
    <reaction evidence="3">
        <text>2 GTP = 3',3'-c-di-GMP + 2 diphosphate</text>
        <dbReference type="Rhea" id="RHEA:24898"/>
        <dbReference type="ChEBI" id="CHEBI:33019"/>
        <dbReference type="ChEBI" id="CHEBI:37565"/>
        <dbReference type="ChEBI" id="CHEBI:58805"/>
        <dbReference type="EC" id="2.7.7.65"/>
    </reaction>
</comment>
<feature type="domain" description="HDOD" evidence="6">
    <location>
        <begin position="47"/>
        <end position="240"/>
    </location>
</feature>
<dbReference type="SUPFAM" id="SSF109604">
    <property type="entry name" value="HD-domain/PDEase-like"/>
    <property type="match status" value="1"/>
</dbReference>
<protein>
    <recommendedName>
        <fullName evidence="2">diguanylate cyclase</fullName>
        <ecNumber evidence="2">2.7.7.65</ecNumber>
    </recommendedName>
</protein>
<evidence type="ECO:0000256" key="4">
    <source>
        <dbReference type="SAM" id="MobiDB-lite"/>
    </source>
</evidence>
<dbReference type="EMBL" id="NSKB01000001">
    <property type="protein sequence ID" value="PAU79031.1"/>
    <property type="molecule type" value="Genomic_DNA"/>
</dbReference>
<dbReference type="Proteomes" id="UP000217771">
    <property type="component" value="Unassembled WGS sequence"/>
</dbReference>
<dbReference type="NCBIfam" id="TIGR00254">
    <property type="entry name" value="GGDEF"/>
    <property type="match status" value="1"/>
</dbReference>
<gene>
    <name evidence="7" type="ORF">CK498_01270</name>
</gene>
<dbReference type="InterPro" id="IPR000160">
    <property type="entry name" value="GGDEF_dom"/>
</dbReference>
<feature type="domain" description="GGDEF" evidence="5">
    <location>
        <begin position="397"/>
        <end position="533"/>
    </location>
</feature>
<dbReference type="FunFam" id="3.30.70.270:FF:000001">
    <property type="entry name" value="Diguanylate cyclase domain protein"/>
    <property type="match status" value="1"/>
</dbReference>
<dbReference type="PANTHER" id="PTHR45138:SF9">
    <property type="entry name" value="DIGUANYLATE CYCLASE DGCM-RELATED"/>
    <property type="match status" value="1"/>
</dbReference>
<dbReference type="InterPro" id="IPR013976">
    <property type="entry name" value="HDOD"/>
</dbReference>
<evidence type="ECO:0000256" key="2">
    <source>
        <dbReference type="ARBA" id="ARBA00012528"/>
    </source>
</evidence>
<evidence type="ECO:0000313" key="8">
    <source>
        <dbReference type="Proteomes" id="UP000217771"/>
    </source>
</evidence>
<dbReference type="Pfam" id="PF00990">
    <property type="entry name" value="GGDEF"/>
    <property type="match status" value="1"/>
</dbReference>
<organism evidence="7 8">
    <name type="scientific">Halomonas salipaludis</name>
    <dbReference type="NCBI Taxonomy" id="2032625"/>
    <lineage>
        <taxon>Bacteria</taxon>
        <taxon>Pseudomonadati</taxon>
        <taxon>Pseudomonadota</taxon>
        <taxon>Gammaproteobacteria</taxon>
        <taxon>Oceanospirillales</taxon>
        <taxon>Halomonadaceae</taxon>
        <taxon>Halomonas</taxon>
    </lineage>
</organism>
<dbReference type="Gene3D" id="1.10.3210.10">
    <property type="entry name" value="Hypothetical protein af1432"/>
    <property type="match status" value="1"/>
</dbReference>
<dbReference type="Gene3D" id="3.30.70.270">
    <property type="match status" value="1"/>
</dbReference>
<dbReference type="PROSITE" id="PS50887">
    <property type="entry name" value="GGDEF"/>
    <property type="match status" value="1"/>
</dbReference>
<accession>A0A2A2F085</accession>
<evidence type="ECO:0000259" key="6">
    <source>
        <dbReference type="PROSITE" id="PS51833"/>
    </source>
</evidence>
<dbReference type="EC" id="2.7.7.65" evidence="2"/>
<comment type="cofactor">
    <cofactor evidence="1">
        <name>Mg(2+)</name>
        <dbReference type="ChEBI" id="CHEBI:18420"/>
    </cofactor>
</comment>
<feature type="region of interest" description="Disordered" evidence="4">
    <location>
        <begin position="1"/>
        <end position="26"/>
    </location>
</feature>
<dbReference type="SUPFAM" id="SSF55073">
    <property type="entry name" value="Nucleotide cyclase"/>
    <property type="match status" value="1"/>
</dbReference>
<reference evidence="7 8" key="1">
    <citation type="submission" date="2017-08" db="EMBL/GenBank/DDBJ databases">
        <title>Halomonas alkalisoli sp. nov., isolated from saline alkaline soil.</title>
        <authorList>
            <person name="Wang D."/>
            <person name="Zhang G."/>
        </authorList>
    </citation>
    <scope>NUCLEOTIDE SEQUENCE [LARGE SCALE GENOMIC DNA]</scope>
    <source>
        <strain evidence="7 8">WRN001</strain>
    </source>
</reference>
<evidence type="ECO:0000313" key="7">
    <source>
        <dbReference type="EMBL" id="PAU79031.1"/>
    </source>
</evidence>
<evidence type="ECO:0000256" key="1">
    <source>
        <dbReference type="ARBA" id="ARBA00001946"/>
    </source>
</evidence>
<dbReference type="AlphaFoldDB" id="A0A2A2F085"/>
<comment type="caution">
    <text evidence="7">The sequence shown here is derived from an EMBL/GenBank/DDBJ whole genome shotgun (WGS) entry which is preliminary data.</text>
</comment>